<keyword evidence="1" id="KW-1133">Transmembrane helix</keyword>
<dbReference type="Proteomes" id="UP000036873">
    <property type="component" value="Unassembled WGS sequence"/>
</dbReference>
<name>A0A0L6U0V6_9FIRM</name>
<evidence type="ECO:0000256" key="1">
    <source>
        <dbReference type="SAM" id="Phobius"/>
    </source>
</evidence>
<proteinExistence type="predicted"/>
<dbReference type="EMBL" id="LGYO01000031">
    <property type="protein sequence ID" value="KNZ41430.1"/>
    <property type="molecule type" value="Genomic_DNA"/>
</dbReference>
<dbReference type="NCBIfam" id="TIGR02532">
    <property type="entry name" value="IV_pilin_GFxxxE"/>
    <property type="match status" value="1"/>
</dbReference>
<dbReference type="InterPro" id="IPR012902">
    <property type="entry name" value="N_methyl_site"/>
</dbReference>
<dbReference type="Pfam" id="PF07963">
    <property type="entry name" value="N_methyl"/>
    <property type="match status" value="1"/>
</dbReference>
<dbReference type="PROSITE" id="PS00409">
    <property type="entry name" value="PROKAR_NTER_METHYL"/>
    <property type="match status" value="1"/>
</dbReference>
<organism evidence="2 3">
    <name type="scientific">Acetobacterium bakii</name>
    <dbReference type="NCBI Taxonomy" id="52689"/>
    <lineage>
        <taxon>Bacteria</taxon>
        <taxon>Bacillati</taxon>
        <taxon>Bacillota</taxon>
        <taxon>Clostridia</taxon>
        <taxon>Eubacteriales</taxon>
        <taxon>Eubacteriaceae</taxon>
        <taxon>Acetobacterium</taxon>
    </lineage>
</organism>
<reference evidence="3" key="1">
    <citation type="submission" date="2015-07" db="EMBL/GenBank/DDBJ databases">
        <title>Draft genome sequence of Acetobacterium bakii DSM 8293, a potential psychrophilic chemical producer through syngas fermentation.</title>
        <authorList>
            <person name="Song Y."/>
            <person name="Hwang S."/>
            <person name="Cho B.-K."/>
        </authorList>
    </citation>
    <scope>NUCLEOTIDE SEQUENCE [LARGE SCALE GENOMIC DNA]</scope>
    <source>
        <strain evidence="3">DSM 8239</strain>
    </source>
</reference>
<dbReference type="OrthoDB" id="1780012at2"/>
<evidence type="ECO:0000313" key="3">
    <source>
        <dbReference type="Proteomes" id="UP000036873"/>
    </source>
</evidence>
<keyword evidence="1" id="KW-0472">Membrane</keyword>
<keyword evidence="3" id="KW-1185">Reference proteome</keyword>
<dbReference type="AlphaFoldDB" id="A0A0L6U0V6"/>
<protein>
    <recommendedName>
        <fullName evidence="4">Prepilin-type N-terminal cleavage/methylation domain-containing protein</fullName>
    </recommendedName>
</protein>
<gene>
    <name evidence="2" type="ORF">AKG39_12510</name>
</gene>
<evidence type="ECO:0008006" key="4">
    <source>
        <dbReference type="Google" id="ProtNLM"/>
    </source>
</evidence>
<sequence length="168" mass="19414">MINLGKIKNGGFSLIEMITVLTVIALVFMMLLFGLFFSNTINTKARINQEIFNEERFLNLYFQKQILESRRIIVKSDRLYLQDLETPNYYNYYIMSNGMIKRYKVYETNLSTIGTGASSQLADNIKNFSISLDPAAAAVIILKYTLSYEGETYEREITIEHGKIVEYP</sequence>
<evidence type="ECO:0000313" key="2">
    <source>
        <dbReference type="EMBL" id="KNZ41430.1"/>
    </source>
</evidence>
<accession>A0A0L6U0V6</accession>
<comment type="caution">
    <text evidence="2">The sequence shown here is derived from an EMBL/GenBank/DDBJ whole genome shotgun (WGS) entry which is preliminary data.</text>
</comment>
<keyword evidence="1" id="KW-0812">Transmembrane</keyword>
<dbReference type="RefSeq" id="WP_050740740.1">
    <property type="nucleotide sequence ID" value="NZ_LGYO01000031.1"/>
</dbReference>
<dbReference type="STRING" id="52689.AKG39_12510"/>
<feature type="transmembrane region" description="Helical" evidence="1">
    <location>
        <begin position="12"/>
        <end position="37"/>
    </location>
</feature>